<name>A0A5B7JM41_PORTR</name>
<comment type="caution">
    <text evidence="2">The sequence shown here is derived from an EMBL/GenBank/DDBJ whole genome shotgun (WGS) entry which is preliminary data.</text>
</comment>
<organism evidence="2 3">
    <name type="scientific">Portunus trituberculatus</name>
    <name type="common">Swimming crab</name>
    <name type="synonym">Neptunus trituberculatus</name>
    <dbReference type="NCBI Taxonomy" id="210409"/>
    <lineage>
        <taxon>Eukaryota</taxon>
        <taxon>Metazoa</taxon>
        <taxon>Ecdysozoa</taxon>
        <taxon>Arthropoda</taxon>
        <taxon>Crustacea</taxon>
        <taxon>Multicrustacea</taxon>
        <taxon>Malacostraca</taxon>
        <taxon>Eumalacostraca</taxon>
        <taxon>Eucarida</taxon>
        <taxon>Decapoda</taxon>
        <taxon>Pleocyemata</taxon>
        <taxon>Brachyura</taxon>
        <taxon>Eubrachyura</taxon>
        <taxon>Portunoidea</taxon>
        <taxon>Portunidae</taxon>
        <taxon>Portuninae</taxon>
        <taxon>Portunus</taxon>
    </lineage>
</organism>
<evidence type="ECO:0000313" key="3">
    <source>
        <dbReference type="Proteomes" id="UP000324222"/>
    </source>
</evidence>
<keyword evidence="3" id="KW-1185">Reference proteome</keyword>
<feature type="region of interest" description="Disordered" evidence="1">
    <location>
        <begin position="25"/>
        <end position="81"/>
    </location>
</feature>
<dbReference type="AlphaFoldDB" id="A0A5B7JM41"/>
<reference evidence="2 3" key="1">
    <citation type="submission" date="2019-05" db="EMBL/GenBank/DDBJ databases">
        <title>Another draft genome of Portunus trituberculatus and its Hox gene families provides insights of decapod evolution.</title>
        <authorList>
            <person name="Jeong J.-H."/>
            <person name="Song I."/>
            <person name="Kim S."/>
            <person name="Choi T."/>
            <person name="Kim D."/>
            <person name="Ryu S."/>
            <person name="Kim W."/>
        </authorList>
    </citation>
    <scope>NUCLEOTIDE SEQUENCE [LARGE SCALE GENOMIC DNA]</scope>
    <source>
        <tissue evidence="2">Muscle</tissue>
    </source>
</reference>
<protein>
    <submittedName>
        <fullName evidence="2">Uncharacterized protein</fullName>
    </submittedName>
</protein>
<accession>A0A5B7JM41</accession>
<dbReference type="Proteomes" id="UP000324222">
    <property type="component" value="Unassembled WGS sequence"/>
</dbReference>
<dbReference type="EMBL" id="VSRR010111710">
    <property type="protein sequence ID" value="MPC97850.1"/>
    <property type="molecule type" value="Genomic_DNA"/>
</dbReference>
<evidence type="ECO:0000313" key="2">
    <source>
        <dbReference type="EMBL" id="MPC97850.1"/>
    </source>
</evidence>
<sequence length="81" mass="8374">MARDGPLPNASLLRKGNLFLRLARSPRSCTMTSGMARGGQLPRPSSATGGESPAGGLLMSCSLPFRPHPSRGRTSRGVAGP</sequence>
<evidence type="ECO:0000256" key="1">
    <source>
        <dbReference type="SAM" id="MobiDB-lite"/>
    </source>
</evidence>
<gene>
    <name evidence="2" type="ORF">E2C01_093187</name>
</gene>
<proteinExistence type="predicted"/>